<keyword evidence="2" id="KW-1185">Reference proteome</keyword>
<dbReference type="EMBL" id="JACHMO010000001">
    <property type="protein sequence ID" value="MBB5803360.1"/>
    <property type="molecule type" value="Genomic_DNA"/>
</dbReference>
<evidence type="ECO:0000313" key="2">
    <source>
        <dbReference type="Proteomes" id="UP000552097"/>
    </source>
</evidence>
<evidence type="ECO:0000313" key="1">
    <source>
        <dbReference type="EMBL" id="MBB5803360.1"/>
    </source>
</evidence>
<comment type="caution">
    <text evidence="1">The sequence shown here is derived from an EMBL/GenBank/DDBJ whole genome shotgun (WGS) entry which is preliminary data.</text>
</comment>
<protein>
    <submittedName>
        <fullName evidence="1">Uncharacterized protein</fullName>
    </submittedName>
</protein>
<dbReference type="Proteomes" id="UP000552097">
    <property type="component" value="Unassembled WGS sequence"/>
</dbReference>
<proteinExistence type="predicted"/>
<name>A0A7W9HJN2_9PSEU</name>
<accession>A0A7W9HJN2</accession>
<dbReference type="AlphaFoldDB" id="A0A7W9HJN2"/>
<sequence length="38" mass="4287">MAQLPASRSLEHVLAVQHWPHDVVDHLLADPRARPPPE</sequence>
<gene>
    <name evidence="1" type="ORF">F4560_003128</name>
</gene>
<organism evidence="1 2">
    <name type="scientific">Saccharothrix ecbatanensis</name>
    <dbReference type="NCBI Taxonomy" id="1105145"/>
    <lineage>
        <taxon>Bacteria</taxon>
        <taxon>Bacillati</taxon>
        <taxon>Actinomycetota</taxon>
        <taxon>Actinomycetes</taxon>
        <taxon>Pseudonocardiales</taxon>
        <taxon>Pseudonocardiaceae</taxon>
        <taxon>Saccharothrix</taxon>
    </lineage>
</organism>
<reference evidence="1 2" key="1">
    <citation type="submission" date="2020-08" db="EMBL/GenBank/DDBJ databases">
        <title>Sequencing the genomes of 1000 actinobacteria strains.</title>
        <authorList>
            <person name="Klenk H.-P."/>
        </authorList>
    </citation>
    <scope>NUCLEOTIDE SEQUENCE [LARGE SCALE GENOMIC DNA]</scope>
    <source>
        <strain evidence="1 2">DSM 45486</strain>
    </source>
</reference>